<dbReference type="AlphaFoldDB" id="A0A975FZD7"/>
<dbReference type="KEGG" id="caul:KCG34_25010"/>
<dbReference type="RefSeq" id="WP_211938301.1">
    <property type="nucleotide sequence ID" value="NZ_CP073078.1"/>
</dbReference>
<dbReference type="InterPro" id="IPR009061">
    <property type="entry name" value="DNA-bd_dom_put_sf"/>
</dbReference>
<keyword evidence="1" id="KW-0238">DNA-binding</keyword>
<keyword evidence="2" id="KW-0175">Coiled coil</keyword>
<accession>A0A975FZD7</accession>
<dbReference type="GO" id="GO:0003700">
    <property type="term" value="F:DNA-binding transcription factor activity"/>
    <property type="evidence" value="ECO:0007669"/>
    <property type="project" value="InterPro"/>
</dbReference>
<dbReference type="EMBL" id="CP073078">
    <property type="protein sequence ID" value="QUD88250.1"/>
    <property type="molecule type" value="Genomic_DNA"/>
</dbReference>
<sequence>MSIDYAPSHVEPKGAIRSFEYSINQLSKLLGLTARAIRFYEEKGLVKPGRSWSGRVYTRRDFQRLSVIARGRKAGLSLEDLEDILDAYDPADHGHKQVELALDRLQEKLVELDTQRAAIVAEMAVLENARD</sequence>
<dbReference type="Gene3D" id="1.10.1660.10">
    <property type="match status" value="1"/>
</dbReference>
<keyword evidence="5" id="KW-1185">Reference proteome</keyword>
<gene>
    <name evidence="4" type="ORF">KCG34_25010</name>
</gene>
<feature type="domain" description="HTH merR-type" evidence="3">
    <location>
        <begin position="20"/>
        <end position="87"/>
    </location>
</feature>
<dbReference type="Pfam" id="PF13411">
    <property type="entry name" value="MerR_1"/>
    <property type="match status" value="1"/>
</dbReference>
<dbReference type="Proteomes" id="UP000676409">
    <property type="component" value="Chromosome"/>
</dbReference>
<protein>
    <submittedName>
        <fullName evidence="4">MerR family transcriptional regulator</fullName>
    </submittedName>
</protein>
<evidence type="ECO:0000313" key="5">
    <source>
        <dbReference type="Proteomes" id="UP000676409"/>
    </source>
</evidence>
<dbReference type="PANTHER" id="PTHR30204">
    <property type="entry name" value="REDOX-CYCLING DRUG-SENSING TRANSCRIPTIONAL ACTIVATOR SOXR"/>
    <property type="match status" value="1"/>
</dbReference>
<name>A0A975FZD7_9CAUL</name>
<dbReference type="GO" id="GO:0003677">
    <property type="term" value="F:DNA binding"/>
    <property type="evidence" value="ECO:0007669"/>
    <property type="project" value="UniProtKB-KW"/>
</dbReference>
<dbReference type="SUPFAM" id="SSF46955">
    <property type="entry name" value="Putative DNA-binding domain"/>
    <property type="match status" value="1"/>
</dbReference>
<evidence type="ECO:0000256" key="1">
    <source>
        <dbReference type="ARBA" id="ARBA00023125"/>
    </source>
</evidence>
<evidence type="ECO:0000313" key="4">
    <source>
        <dbReference type="EMBL" id="QUD88250.1"/>
    </source>
</evidence>
<evidence type="ECO:0000256" key="2">
    <source>
        <dbReference type="SAM" id="Coils"/>
    </source>
</evidence>
<organism evidence="4 5">
    <name type="scientific">Phenylobacterium montanum</name>
    <dbReference type="NCBI Taxonomy" id="2823693"/>
    <lineage>
        <taxon>Bacteria</taxon>
        <taxon>Pseudomonadati</taxon>
        <taxon>Pseudomonadota</taxon>
        <taxon>Alphaproteobacteria</taxon>
        <taxon>Caulobacterales</taxon>
        <taxon>Caulobacteraceae</taxon>
        <taxon>Phenylobacterium</taxon>
    </lineage>
</organism>
<proteinExistence type="predicted"/>
<dbReference type="SMART" id="SM00422">
    <property type="entry name" value="HTH_MERR"/>
    <property type="match status" value="1"/>
</dbReference>
<dbReference type="PROSITE" id="PS50937">
    <property type="entry name" value="HTH_MERR_2"/>
    <property type="match status" value="1"/>
</dbReference>
<evidence type="ECO:0000259" key="3">
    <source>
        <dbReference type="PROSITE" id="PS50937"/>
    </source>
</evidence>
<feature type="coiled-coil region" evidence="2">
    <location>
        <begin position="95"/>
        <end position="122"/>
    </location>
</feature>
<dbReference type="PANTHER" id="PTHR30204:SF58">
    <property type="entry name" value="HTH-TYPE TRANSCRIPTIONAL REGULATOR YFMP"/>
    <property type="match status" value="1"/>
</dbReference>
<dbReference type="InterPro" id="IPR047057">
    <property type="entry name" value="MerR_fam"/>
</dbReference>
<dbReference type="InterPro" id="IPR000551">
    <property type="entry name" value="MerR-type_HTH_dom"/>
</dbReference>
<reference evidence="4" key="1">
    <citation type="submission" date="2021-04" db="EMBL/GenBank/DDBJ databases">
        <title>The complete genome sequence of Caulobacter sp. S6.</title>
        <authorList>
            <person name="Tang Y."/>
            <person name="Ouyang W."/>
            <person name="Liu Q."/>
            <person name="Huang B."/>
            <person name="Guo Z."/>
            <person name="Lei P."/>
        </authorList>
    </citation>
    <scope>NUCLEOTIDE SEQUENCE</scope>
    <source>
        <strain evidence="4">S6</strain>
    </source>
</reference>